<dbReference type="RefSeq" id="WP_168103529.1">
    <property type="nucleotide sequence ID" value="NZ_JAATEN010000018.1"/>
</dbReference>
<sequence length="447" mass="46951">MTAFRKGGRGGGGRRLRRRNLLRGVGGVTLAGLAGAMAAGGRAHAAPGAAGAASATSPTPAGAPAAAPVHPATGAARPARREPPVLRSRRELAERGVPSGVDVAPTQLPLTGSGATYDMAQSLAWLDDAHFAVGRWDGSLSVFAFTAGEPFAGPLIEKAANSPSSEGVRMVVPLTARSFVTSNDDRSLSLWSAPAGDWSGLRLTGTFPHPAGLGVATGGRAVPLGDRRLLAVGHTSGHLSVWRHRTGPSRLEFLRSVDLRNPDPVNPWGLHDVHAVEVLTRAAGSARVITGSEDGYVCVVEVPSGRILGQTVFNPAARRGINDLNVRGDAVLVANCSVGPDDFNLWYYTVDRSTWRLVLRDRANLVADTRRPQVFNFNTVWGAYSGGPCWFASTEEGALWMGTADGAGLHVLGYQEVTSPLGSALGWRGDPGRLAMVAYDLYEFTTD</sequence>
<name>A0ABX1BZ11_9ACTN</name>
<dbReference type="Proteomes" id="UP000695264">
    <property type="component" value="Unassembled WGS sequence"/>
</dbReference>
<evidence type="ECO:0000313" key="3">
    <source>
        <dbReference type="Proteomes" id="UP000695264"/>
    </source>
</evidence>
<protein>
    <recommendedName>
        <fullName evidence="4">WD40 repeat domain-containing protein</fullName>
    </recommendedName>
</protein>
<feature type="compositionally biased region" description="Low complexity" evidence="1">
    <location>
        <begin position="48"/>
        <end position="77"/>
    </location>
</feature>
<accession>A0ABX1BZ11</accession>
<dbReference type="InterPro" id="IPR006311">
    <property type="entry name" value="TAT_signal"/>
</dbReference>
<proteinExistence type="predicted"/>
<dbReference type="EMBL" id="JAATEN010000018">
    <property type="protein sequence ID" value="NJQ02910.1"/>
    <property type="molecule type" value="Genomic_DNA"/>
</dbReference>
<evidence type="ECO:0000256" key="1">
    <source>
        <dbReference type="SAM" id="MobiDB-lite"/>
    </source>
</evidence>
<evidence type="ECO:0000313" key="2">
    <source>
        <dbReference type="EMBL" id="NJQ02910.1"/>
    </source>
</evidence>
<dbReference type="InterPro" id="IPR036322">
    <property type="entry name" value="WD40_repeat_dom_sf"/>
</dbReference>
<reference evidence="2 3" key="1">
    <citation type="submission" date="2020-03" db="EMBL/GenBank/DDBJ databases">
        <title>WGS of actinomycetes isolated from Thailand.</title>
        <authorList>
            <person name="Thawai C."/>
        </authorList>
    </citation>
    <scope>NUCLEOTIDE SEQUENCE [LARGE SCALE GENOMIC DNA]</scope>
    <source>
        <strain evidence="2 3">PLAI 1-29</strain>
    </source>
</reference>
<evidence type="ECO:0008006" key="4">
    <source>
        <dbReference type="Google" id="ProtNLM"/>
    </source>
</evidence>
<dbReference type="InterPro" id="IPR015943">
    <property type="entry name" value="WD40/YVTN_repeat-like_dom_sf"/>
</dbReference>
<feature type="region of interest" description="Disordered" evidence="1">
    <location>
        <begin position="48"/>
        <end position="86"/>
    </location>
</feature>
<dbReference type="Gene3D" id="2.130.10.10">
    <property type="entry name" value="YVTN repeat-like/Quinoprotein amine dehydrogenase"/>
    <property type="match status" value="1"/>
</dbReference>
<comment type="caution">
    <text evidence="2">The sequence shown here is derived from an EMBL/GenBank/DDBJ whole genome shotgun (WGS) entry which is preliminary data.</text>
</comment>
<dbReference type="SUPFAM" id="SSF50978">
    <property type="entry name" value="WD40 repeat-like"/>
    <property type="match status" value="1"/>
</dbReference>
<gene>
    <name evidence="2" type="ORF">HCK00_20785</name>
</gene>
<organism evidence="2 3">
    <name type="scientific">Streptomyces zingiberis</name>
    <dbReference type="NCBI Taxonomy" id="2053010"/>
    <lineage>
        <taxon>Bacteria</taxon>
        <taxon>Bacillati</taxon>
        <taxon>Actinomycetota</taxon>
        <taxon>Actinomycetes</taxon>
        <taxon>Kitasatosporales</taxon>
        <taxon>Streptomycetaceae</taxon>
        <taxon>Streptomyces</taxon>
    </lineage>
</organism>
<keyword evidence="3" id="KW-1185">Reference proteome</keyword>
<dbReference type="PROSITE" id="PS51318">
    <property type="entry name" value="TAT"/>
    <property type="match status" value="1"/>
</dbReference>